<evidence type="ECO:0000259" key="6">
    <source>
        <dbReference type="Pfam" id="PF20254"/>
    </source>
</evidence>
<reference evidence="7 8" key="1">
    <citation type="submission" date="2018-06" db="EMBL/GenBank/DDBJ databases">
        <title>Genomic Encyclopedia of Type Strains, Phase III (KMG-III): the genomes of soil and plant-associated and newly described type strains.</title>
        <authorList>
            <person name="Whitman W."/>
        </authorList>
    </citation>
    <scope>NUCLEOTIDE SEQUENCE [LARGE SCALE GENOMIC DNA]</scope>
    <source>
        <strain evidence="7 8">CGMCC 4.7090</strain>
    </source>
</reference>
<dbReference type="Gene3D" id="2.60.40.650">
    <property type="match status" value="1"/>
</dbReference>
<dbReference type="RefSeq" id="WP_220091378.1">
    <property type="nucleotide sequence ID" value="NZ_JACHWI010000006.1"/>
</dbReference>
<dbReference type="Pfam" id="PF13313">
    <property type="entry name" value="DUF4082"/>
    <property type="match status" value="2"/>
</dbReference>
<name>A0A327ZHI4_9ACTN</name>
<organism evidence="7 8">
    <name type="scientific">Actinoplanes lutulentus</name>
    <dbReference type="NCBI Taxonomy" id="1287878"/>
    <lineage>
        <taxon>Bacteria</taxon>
        <taxon>Bacillati</taxon>
        <taxon>Actinomycetota</taxon>
        <taxon>Actinomycetes</taxon>
        <taxon>Micromonosporales</taxon>
        <taxon>Micromonosporaceae</taxon>
        <taxon>Actinoplanes</taxon>
    </lineage>
</organism>
<evidence type="ECO:0000259" key="4">
    <source>
        <dbReference type="Pfam" id="PF13205"/>
    </source>
</evidence>
<dbReference type="InterPro" id="IPR014755">
    <property type="entry name" value="Cu-Rt/internalin_Ig-like"/>
</dbReference>
<feature type="region of interest" description="Disordered" evidence="2">
    <location>
        <begin position="334"/>
        <end position="357"/>
    </location>
</feature>
<protein>
    <submittedName>
        <fullName evidence="7">Ig-like domain-containing protein</fullName>
    </submittedName>
</protein>
<dbReference type="Pfam" id="PF17957">
    <property type="entry name" value="Big_7"/>
    <property type="match status" value="1"/>
</dbReference>
<dbReference type="InterPro" id="IPR025141">
    <property type="entry name" value="DUF4082"/>
</dbReference>
<feature type="domain" description="N,N-dimethylformamidase beta subunit-like C-terminal" evidence="6">
    <location>
        <begin position="94"/>
        <end position="481"/>
    </location>
</feature>
<feature type="signal peptide" evidence="3">
    <location>
        <begin position="1"/>
        <end position="27"/>
    </location>
</feature>
<feature type="domain" description="DUF4082" evidence="5">
    <location>
        <begin position="898"/>
        <end position="1044"/>
    </location>
</feature>
<dbReference type="InterPro" id="IPR032812">
    <property type="entry name" value="SbsA_Ig"/>
</dbReference>
<dbReference type="Pfam" id="PF20254">
    <property type="entry name" value="DMFA2_C"/>
    <property type="match status" value="1"/>
</dbReference>
<proteinExistence type="predicted"/>
<dbReference type="InterPro" id="IPR046540">
    <property type="entry name" value="DMFA2_C"/>
</dbReference>
<dbReference type="SUPFAM" id="SSF81296">
    <property type="entry name" value="E set domains"/>
    <property type="match status" value="1"/>
</dbReference>
<dbReference type="Gene3D" id="2.60.40.1220">
    <property type="match status" value="1"/>
</dbReference>
<dbReference type="EMBL" id="QLMJ01000009">
    <property type="protein sequence ID" value="RAK35591.1"/>
    <property type="molecule type" value="Genomic_DNA"/>
</dbReference>
<comment type="caution">
    <text evidence="7">The sequence shown here is derived from an EMBL/GenBank/DDBJ whole genome shotgun (WGS) entry which is preliminary data.</text>
</comment>
<dbReference type="InterPro" id="IPR014756">
    <property type="entry name" value="Ig_E-set"/>
</dbReference>
<accession>A0A327ZHI4</accession>
<keyword evidence="8" id="KW-1185">Reference proteome</keyword>
<evidence type="ECO:0000259" key="5">
    <source>
        <dbReference type="Pfam" id="PF13313"/>
    </source>
</evidence>
<evidence type="ECO:0000256" key="3">
    <source>
        <dbReference type="SAM" id="SignalP"/>
    </source>
</evidence>
<evidence type="ECO:0000313" key="7">
    <source>
        <dbReference type="EMBL" id="RAK35591.1"/>
    </source>
</evidence>
<dbReference type="Pfam" id="PF13205">
    <property type="entry name" value="Big_5"/>
    <property type="match status" value="1"/>
</dbReference>
<keyword evidence="1 3" id="KW-0732">Signal</keyword>
<dbReference type="Proteomes" id="UP000249341">
    <property type="component" value="Unassembled WGS sequence"/>
</dbReference>
<feature type="domain" description="DUF4082" evidence="5">
    <location>
        <begin position="631"/>
        <end position="774"/>
    </location>
</feature>
<evidence type="ECO:0000256" key="2">
    <source>
        <dbReference type="SAM" id="MobiDB-lite"/>
    </source>
</evidence>
<sequence>MRHLNSFRLRLLLVVTLVVAGAAVVGAGPAAADACAPLINPIACENTKTGTPKSTWDVSGAGSDAIQGFSTQISVNVGETVNFKIKSSATSYRLDIYRMGYYAGNGARLITTVNPVGQQTQPNCMSQAATGLVDCGNWAVSASWAVPSSAVSGIYFARLVRTDGTSGASHIVFVVRNDASHSDVVFQTSDSTWQAYNQYGGNSLYVGSPVGRAYKVSYNRPITTRGTGPEDAVFNAEYPMVRWMEANGYDVSYIAGVDADRSGGLLTNHKAFLSVGHDEYWSGAQRDNVEAARDAGLNLAFLSGNEVFWKTRWEDSYRTMVAYKETHAGGKIDPTSTWTGTWRDPRFSPPSDGNRPENALTGTNFEVNAGTVNLQVPAADGKMRFWRGTTVATQSAGATATLGTGTVGYEWDIDEDNGFRPRGLFRLSTTSASGLDVLQDWGSTYATGSATHNMTMYRAASGALVFGAGTVQWSWGLDSNHDRGSGAASTPIKQATVNFLADMGAQPGTLQSGLTLATASTDTVAPAAAITAPAAGTTVQSGTPTAISGTATDTGGGVVGGVEVSTDNGTSWHPANGRAAWTYTWTPGTTGATTIKVRATDDSGNVGAEATRAVTVGARTCPCSIWGSAITPNTPADPDGTGTEVGLRFRTDVAGTVSAIRFYKAATNTGTHVGRLWSNTGTQLATVTFSGETASGWQQAALSTPVTLAANTTYVVSYYAPNGHYAGDTGAFATAGVDNAPLHALRDGVDGVNGIYRYGTGFPTESWESANYYVDVVFNPGAATPDTTAPTVTTRTPASGATGVARTTTVAAAFSEPVQSSTVSLTVAGVSGTTLYNAATNTATFTPSAQLATSTTYTATVSGAKDTAGNTMAPASWSFTTAAPPPTGTSYSVWPATAVPGVAADPETAAVELGMRFRSDVAGTVTGVRFYKGTGNSGTHVGHLWSSSGTQLGTVTFGGETATGWQTATFATPVAITANTTYVVSYYAPVGRYAADTGFFASAGADNGPLHALRDGTDGANGLYRYGSGGGFPNSSWQSANYWVDVVFTPAA</sequence>
<evidence type="ECO:0000256" key="1">
    <source>
        <dbReference type="ARBA" id="ARBA00022729"/>
    </source>
</evidence>
<dbReference type="AlphaFoldDB" id="A0A327ZHI4"/>
<feature type="domain" description="SbsA Ig-like" evidence="4">
    <location>
        <begin position="786"/>
        <end position="881"/>
    </location>
</feature>
<feature type="chain" id="PRO_5038896113" evidence="3">
    <location>
        <begin position="28"/>
        <end position="1052"/>
    </location>
</feature>
<gene>
    <name evidence="7" type="ORF">B0I29_10964</name>
</gene>
<evidence type="ECO:0000313" key="8">
    <source>
        <dbReference type="Proteomes" id="UP000249341"/>
    </source>
</evidence>